<evidence type="ECO:0000313" key="1">
    <source>
        <dbReference type="EMBL" id="CAG5081413.1"/>
    </source>
</evidence>
<keyword evidence="2" id="KW-1185">Reference proteome</keyword>
<name>A0ABN7RNM4_OIKDI</name>
<sequence>MGENRGKFYVFGGYDSNYCYPFAKTVEFLNGTRWSIVEGVEYGSYRSGGIVSTPNGIFIAQSGRTIVRFDDEKFTTVGHVHHTITQFLSLNNILHGIGAGQNLQRIFIEGDQLKAFEYDVIPNYKISVEAKYINCI</sequence>
<proteinExistence type="predicted"/>
<accession>A0ABN7RNM4</accession>
<dbReference type="EMBL" id="OU015568">
    <property type="protein sequence ID" value="CAG5081413.1"/>
    <property type="molecule type" value="Genomic_DNA"/>
</dbReference>
<evidence type="ECO:0000313" key="2">
    <source>
        <dbReference type="Proteomes" id="UP001158576"/>
    </source>
</evidence>
<organism evidence="1 2">
    <name type="scientific">Oikopleura dioica</name>
    <name type="common">Tunicate</name>
    <dbReference type="NCBI Taxonomy" id="34765"/>
    <lineage>
        <taxon>Eukaryota</taxon>
        <taxon>Metazoa</taxon>
        <taxon>Chordata</taxon>
        <taxon>Tunicata</taxon>
        <taxon>Appendicularia</taxon>
        <taxon>Copelata</taxon>
        <taxon>Oikopleuridae</taxon>
        <taxon>Oikopleura</taxon>
    </lineage>
</organism>
<reference evidence="1 2" key="1">
    <citation type="submission" date="2021-04" db="EMBL/GenBank/DDBJ databases">
        <authorList>
            <person name="Bliznina A."/>
        </authorList>
    </citation>
    <scope>NUCLEOTIDE SEQUENCE [LARGE SCALE GENOMIC DNA]</scope>
</reference>
<protein>
    <submittedName>
        <fullName evidence="1">Oidioi.mRNA.OKI2018_I69.PAR.g9871.t1.cds</fullName>
    </submittedName>
</protein>
<gene>
    <name evidence="1" type="ORF">OKIOD_LOCUS1429</name>
</gene>
<dbReference type="Proteomes" id="UP001158576">
    <property type="component" value="Chromosome PAR"/>
</dbReference>